<keyword evidence="2" id="KW-0539">Nucleus</keyword>
<evidence type="ECO:0008006" key="6">
    <source>
        <dbReference type="Google" id="ProtNLM"/>
    </source>
</evidence>
<evidence type="ECO:0000313" key="5">
    <source>
        <dbReference type="Proteomes" id="UP000005240"/>
    </source>
</evidence>
<dbReference type="STRING" id="630390.A0A180GSL7"/>
<reference evidence="4" key="4">
    <citation type="submission" date="2025-05" db="UniProtKB">
        <authorList>
            <consortium name="EnsemblFungi"/>
        </authorList>
    </citation>
    <scope>IDENTIFICATION</scope>
    <source>
        <strain evidence="4">isolate 1-1 / race 1 (BBBD)</strain>
    </source>
</reference>
<dbReference type="Pfam" id="PF09739">
    <property type="entry name" value="MCM_bind"/>
    <property type="match status" value="2"/>
</dbReference>
<dbReference type="GO" id="GO:0003682">
    <property type="term" value="F:chromatin binding"/>
    <property type="evidence" value="ECO:0007669"/>
    <property type="project" value="TreeGrafter"/>
</dbReference>
<sequence>MDTTQAISNPLRFIDLLHHDATRAESSQDGSVKFEESISRSFRSLLSNDDSIYQIPSITHPLTPPESLPRESLVRFRCMIQDTGLGPELYSSQDSAGGCMMYRESKSCTNVNPVDTYHHGVLSERELYYGVEIPGEASWVQSALDGSPERGLEYSLNKLDMVDNEMESGAFHKADVSKLEGTRNKYPIRGQKHVGALLKLYDPSDNQLIKTSDVIEVIGVLDWTPFLSENHHEALVAGKANDDTLSVTSSIPCVHVVFCRTPPLPLLEISSQKAERSIVVDRLLNYLSNKVFKADDLAAQYLLSSLAAKIHTRLNGFTIGALPLNLIYKDDPHSASCLSTVLSAILPKFLTIPLTVPSLNQAPLFPVSNESSLHSGPLQLSPDTTLLIDSRSMSEGQLNSMGIKNLEALKKVVNDGKLMYSFPYSTFDFDVEIGMITLSEGCKTFLEGFWPLPIHHSKSHDASLCTEPTVEELNAWRGLIQDMRKRQIIIPESVSSEIQEAFVSIRKSATTLTDADKAMSQDDLSQRLQLARLLGLRLGKNEVDLEDWHQACKLEKLRKIRLSTK</sequence>
<evidence type="ECO:0000313" key="4">
    <source>
        <dbReference type="EnsemblFungi" id="PTTG_02998-t43_1-p1"/>
    </source>
</evidence>
<dbReference type="VEuPathDB" id="FungiDB:PTTG_02998"/>
<dbReference type="PANTHER" id="PTHR13489">
    <property type="entry name" value="MINI-CHROMOSOME MAINTENANCE COMPLEX-BINDING PROTEIN"/>
    <property type="match status" value="1"/>
</dbReference>
<dbReference type="GO" id="GO:0005634">
    <property type="term" value="C:nucleus"/>
    <property type="evidence" value="ECO:0007669"/>
    <property type="project" value="UniProtKB-SubCell"/>
</dbReference>
<dbReference type="PANTHER" id="PTHR13489:SF0">
    <property type="entry name" value="MINI-CHROMOSOME MAINTENANCE COMPLEX-BINDING PROTEIN"/>
    <property type="match status" value="1"/>
</dbReference>
<evidence type="ECO:0000256" key="2">
    <source>
        <dbReference type="ARBA" id="ARBA00023242"/>
    </source>
</evidence>
<dbReference type="GO" id="GO:0006261">
    <property type="term" value="P:DNA-templated DNA replication"/>
    <property type="evidence" value="ECO:0007669"/>
    <property type="project" value="TreeGrafter"/>
</dbReference>
<dbReference type="EnsemblFungi" id="PTTG_02998-t43_1">
    <property type="protein sequence ID" value="PTTG_02998-t43_1-p1"/>
    <property type="gene ID" value="PTTG_02998"/>
</dbReference>
<organism evidence="3">
    <name type="scientific">Puccinia triticina (isolate 1-1 / race 1 (BBBD))</name>
    <name type="common">Brown leaf rust fungus</name>
    <dbReference type="NCBI Taxonomy" id="630390"/>
    <lineage>
        <taxon>Eukaryota</taxon>
        <taxon>Fungi</taxon>
        <taxon>Dikarya</taxon>
        <taxon>Basidiomycota</taxon>
        <taxon>Pucciniomycotina</taxon>
        <taxon>Pucciniomycetes</taxon>
        <taxon>Pucciniales</taxon>
        <taxon>Pucciniaceae</taxon>
        <taxon>Puccinia</taxon>
    </lineage>
</organism>
<dbReference type="AlphaFoldDB" id="A0A180GSL7"/>
<accession>A0A180GSL7</accession>
<dbReference type="EMBL" id="ADAS02000025">
    <property type="protein sequence ID" value="OAV95796.1"/>
    <property type="molecule type" value="Genomic_DNA"/>
</dbReference>
<gene>
    <name evidence="3" type="ORF">PTTG_02998</name>
</gene>
<keyword evidence="5" id="KW-1185">Reference proteome</keyword>
<reference evidence="3" key="2">
    <citation type="submission" date="2016-05" db="EMBL/GenBank/DDBJ databases">
        <title>Comparative analysis highlights variable genome content of wheat rusts and divergence of the mating loci.</title>
        <authorList>
            <person name="Cuomo C.A."/>
            <person name="Bakkeren G."/>
            <person name="Szabo L."/>
            <person name="Khalil H."/>
            <person name="Joly D."/>
            <person name="Goldberg J."/>
            <person name="Young S."/>
            <person name="Zeng Q."/>
            <person name="Fellers J."/>
        </authorList>
    </citation>
    <scope>NUCLEOTIDE SEQUENCE [LARGE SCALE GENOMIC DNA]</scope>
    <source>
        <strain evidence="3">1-1 BBBD Race 1</strain>
    </source>
</reference>
<evidence type="ECO:0000256" key="1">
    <source>
        <dbReference type="ARBA" id="ARBA00004123"/>
    </source>
</evidence>
<reference evidence="4 5" key="3">
    <citation type="journal article" date="2017" name="G3 (Bethesda)">
        <title>Comparative analysis highlights variable genome content of wheat rusts and divergence of the mating loci.</title>
        <authorList>
            <person name="Cuomo C.A."/>
            <person name="Bakkeren G."/>
            <person name="Khalil H.B."/>
            <person name="Panwar V."/>
            <person name="Joly D."/>
            <person name="Linning R."/>
            <person name="Sakthikumar S."/>
            <person name="Song X."/>
            <person name="Adiconis X."/>
            <person name="Fan L."/>
            <person name="Goldberg J.M."/>
            <person name="Levin J.Z."/>
            <person name="Young S."/>
            <person name="Zeng Q."/>
            <person name="Anikster Y."/>
            <person name="Bruce M."/>
            <person name="Wang M."/>
            <person name="Yin C."/>
            <person name="McCallum B."/>
            <person name="Szabo L.J."/>
            <person name="Hulbert S."/>
            <person name="Chen X."/>
            <person name="Fellers J.P."/>
        </authorList>
    </citation>
    <scope>NUCLEOTIDE SEQUENCE</scope>
    <source>
        <strain evidence="4">isolate 1-1 / race 1 (BBBD)</strain>
        <strain evidence="5">Isolate 1-1 / race 1 (BBBD)</strain>
    </source>
</reference>
<reference evidence="3" key="1">
    <citation type="submission" date="2009-11" db="EMBL/GenBank/DDBJ databases">
        <authorList>
            <consortium name="The Broad Institute Genome Sequencing Platform"/>
            <person name="Ward D."/>
            <person name="Feldgarden M."/>
            <person name="Earl A."/>
            <person name="Young S.K."/>
            <person name="Zeng Q."/>
            <person name="Koehrsen M."/>
            <person name="Alvarado L."/>
            <person name="Berlin A."/>
            <person name="Bochicchio J."/>
            <person name="Borenstein D."/>
            <person name="Chapman S.B."/>
            <person name="Chen Z."/>
            <person name="Engels R."/>
            <person name="Freedman E."/>
            <person name="Gellesch M."/>
            <person name="Goldberg J."/>
            <person name="Griggs A."/>
            <person name="Gujja S."/>
            <person name="Heilman E."/>
            <person name="Heiman D."/>
            <person name="Hepburn T."/>
            <person name="Howarth C."/>
            <person name="Jen D."/>
            <person name="Larson L."/>
            <person name="Lewis B."/>
            <person name="Mehta T."/>
            <person name="Park D."/>
            <person name="Pearson M."/>
            <person name="Roberts A."/>
            <person name="Saif S."/>
            <person name="Shea T."/>
            <person name="Shenoy N."/>
            <person name="Sisk P."/>
            <person name="Stolte C."/>
            <person name="Sykes S."/>
            <person name="Thomson T."/>
            <person name="Walk T."/>
            <person name="White J."/>
            <person name="Yandava C."/>
            <person name="Izard J."/>
            <person name="Baranova O.V."/>
            <person name="Blanton J.M."/>
            <person name="Tanner A.C."/>
            <person name="Dewhirst F.E."/>
            <person name="Haas B."/>
            <person name="Nusbaum C."/>
            <person name="Birren B."/>
        </authorList>
    </citation>
    <scope>NUCLEOTIDE SEQUENCE [LARGE SCALE GENOMIC DNA]</scope>
    <source>
        <strain evidence="3">1-1 BBBD Race 1</strain>
    </source>
</reference>
<name>A0A180GSL7_PUCT1</name>
<proteinExistence type="predicted"/>
<dbReference type="OrthoDB" id="329666at2759"/>
<evidence type="ECO:0000313" key="3">
    <source>
        <dbReference type="EMBL" id="OAV95796.1"/>
    </source>
</evidence>
<dbReference type="InterPro" id="IPR019140">
    <property type="entry name" value="MCM_complex-bd"/>
</dbReference>
<dbReference type="Proteomes" id="UP000005240">
    <property type="component" value="Unassembled WGS sequence"/>
</dbReference>
<protein>
    <recommendedName>
        <fullName evidence="6">Mini-chromosome maintenance complex-binding protein</fullName>
    </recommendedName>
</protein>
<comment type="subcellular location">
    <subcellularLocation>
        <location evidence="1">Nucleus</location>
    </subcellularLocation>
</comment>